<dbReference type="KEGG" id="fiy:BN1229_v1_0284"/>
<dbReference type="OrthoDB" id="3078366at2"/>
<dbReference type="Gene3D" id="3.10.540.10">
    <property type="entry name" value="duf1285 like domain"/>
    <property type="match status" value="1"/>
</dbReference>
<dbReference type="Proteomes" id="UP000033187">
    <property type="component" value="Chromosome 1"/>
</dbReference>
<dbReference type="PIRSF" id="PIRSF029557">
    <property type="entry name" value="UCP029557"/>
    <property type="match status" value="1"/>
</dbReference>
<keyword evidence="4" id="KW-1185">Reference proteome</keyword>
<evidence type="ECO:0000313" key="4">
    <source>
        <dbReference type="Proteomes" id="UP000033187"/>
    </source>
</evidence>
<evidence type="ECO:0008006" key="5">
    <source>
        <dbReference type="Google" id="ProtNLM"/>
    </source>
</evidence>
<dbReference type="InterPro" id="IPR023361">
    <property type="entry name" value="DUF1285_beta_roll_sf"/>
</dbReference>
<accession>A0A0D6JB81</accession>
<gene>
    <name evidence="3" type="ORF">YBN1229_v1_0284</name>
</gene>
<reference evidence="4" key="1">
    <citation type="submission" date="2015-02" db="EMBL/GenBank/DDBJ databases">
        <authorList>
            <person name="Chooi Y.-H."/>
        </authorList>
    </citation>
    <scope>NUCLEOTIDE SEQUENCE [LARGE SCALE GENOMIC DNA]</scope>
    <source>
        <strain evidence="4">strain Y</strain>
    </source>
</reference>
<evidence type="ECO:0000313" key="3">
    <source>
        <dbReference type="EMBL" id="CPR15272.1"/>
    </source>
</evidence>
<dbReference type="KEGG" id="fil:BN1229_v1_0280"/>
<dbReference type="RefSeq" id="WP_046475755.1">
    <property type="nucleotide sequence ID" value="NZ_LN829118.1"/>
</dbReference>
<evidence type="ECO:0000259" key="1">
    <source>
        <dbReference type="Pfam" id="PF06938"/>
    </source>
</evidence>
<dbReference type="InterPro" id="IPR048342">
    <property type="entry name" value="DUF1285_C"/>
</dbReference>
<organism evidence="3 4">
    <name type="scientific">Candidatus Filomicrobium marinum</name>
    <dbReference type="NCBI Taxonomy" id="1608628"/>
    <lineage>
        <taxon>Bacteria</taxon>
        <taxon>Pseudomonadati</taxon>
        <taxon>Pseudomonadota</taxon>
        <taxon>Alphaproteobacteria</taxon>
        <taxon>Hyphomicrobiales</taxon>
        <taxon>Hyphomicrobiaceae</taxon>
        <taxon>Filomicrobium</taxon>
    </lineage>
</organism>
<dbReference type="InterPro" id="IPR010707">
    <property type="entry name" value="DUF1285"/>
</dbReference>
<dbReference type="Pfam" id="PF06938">
    <property type="entry name" value="DUF1285_N"/>
    <property type="match status" value="1"/>
</dbReference>
<protein>
    <recommendedName>
        <fullName evidence="5">Proteophosphoglycan</fullName>
    </recommendedName>
</protein>
<dbReference type="Pfam" id="PF21028">
    <property type="entry name" value="DUF1285_C"/>
    <property type="match status" value="1"/>
</dbReference>
<evidence type="ECO:0000259" key="2">
    <source>
        <dbReference type="Pfam" id="PF21028"/>
    </source>
</evidence>
<dbReference type="Gene3D" id="2.30.270.10">
    <property type="entry name" value="duf1285 protein"/>
    <property type="match status" value="1"/>
</dbReference>
<feature type="domain" description="DUF1285" evidence="2">
    <location>
        <begin position="94"/>
        <end position="187"/>
    </location>
</feature>
<name>A0A0D6JB81_9HYPH</name>
<feature type="domain" description="DUF1285" evidence="1">
    <location>
        <begin position="26"/>
        <end position="93"/>
    </location>
</feature>
<sequence length="189" mass="20651">MQQNGGGNRINGLAELLTRSGANVAAPVELWNPPYCGDIGLKIGGDGTWYYQDSPIRRMPLVKLFARVLRRDEDGRHYLVTPVEKVDVVVEDAPFLAVEMECRGAGADQTLLFRTNVDDIVACGPDRPLRFGYDVQNGGCKPYVTVRGRLEALVSRAVTYDLLALAEAFDARDGTLGVWSGGEFFAIDA</sequence>
<dbReference type="InterPro" id="IPR048341">
    <property type="entry name" value="DUF1285_N"/>
</dbReference>
<proteinExistence type="predicted"/>
<dbReference type="AlphaFoldDB" id="A0A0D6JB81"/>
<dbReference type="EMBL" id="LN829119">
    <property type="protein sequence ID" value="CPR15272.1"/>
    <property type="molecule type" value="Genomic_DNA"/>
</dbReference>